<dbReference type="GO" id="GO:0009002">
    <property type="term" value="F:serine-type D-Ala-D-Ala carboxypeptidase activity"/>
    <property type="evidence" value="ECO:0007669"/>
    <property type="project" value="UniProtKB-EC"/>
</dbReference>
<dbReference type="GO" id="GO:0008955">
    <property type="term" value="F:peptidoglycan glycosyltransferase activity"/>
    <property type="evidence" value="ECO:0007669"/>
    <property type="project" value="UniProtKB-EC"/>
</dbReference>
<feature type="domain" description="Penicillin-binding protein transpeptidase" evidence="10">
    <location>
        <begin position="352"/>
        <end position="606"/>
    </location>
</feature>
<evidence type="ECO:0000256" key="1">
    <source>
        <dbReference type="ARBA" id="ARBA00022645"/>
    </source>
</evidence>
<dbReference type="RefSeq" id="WP_075973278.1">
    <property type="nucleotide sequence ID" value="NZ_MKQR01000005.1"/>
</dbReference>
<keyword evidence="3" id="KW-0328">Glycosyltransferase</keyword>
<keyword evidence="9" id="KW-0732">Signal</keyword>
<evidence type="ECO:0000256" key="5">
    <source>
        <dbReference type="ARBA" id="ARBA00022801"/>
    </source>
</evidence>
<dbReference type="SUPFAM" id="SSF53955">
    <property type="entry name" value="Lysozyme-like"/>
    <property type="match status" value="1"/>
</dbReference>
<dbReference type="PANTHER" id="PTHR32282">
    <property type="entry name" value="BINDING PROTEIN TRANSPEPTIDASE, PUTATIVE-RELATED"/>
    <property type="match status" value="1"/>
</dbReference>
<keyword evidence="13" id="KW-1185">Reference proteome</keyword>
<keyword evidence="5" id="KW-0378">Hydrolase</keyword>
<evidence type="ECO:0000313" key="12">
    <source>
        <dbReference type="EMBL" id="OLR95044.1"/>
    </source>
</evidence>
<evidence type="ECO:0000259" key="10">
    <source>
        <dbReference type="Pfam" id="PF00905"/>
    </source>
</evidence>
<dbReference type="InterPro" id="IPR036950">
    <property type="entry name" value="PBP_transglycosylase"/>
</dbReference>
<dbReference type="Gene3D" id="3.40.710.10">
    <property type="entry name" value="DD-peptidase/beta-lactamase superfamily"/>
    <property type="match status" value="1"/>
</dbReference>
<evidence type="ECO:0000259" key="11">
    <source>
        <dbReference type="Pfam" id="PF00912"/>
    </source>
</evidence>
<feature type="chain" id="PRO_5038369045" evidence="9">
    <location>
        <begin position="28"/>
        <end position="670"/>
    </location>
</feature>
<evidence type="ECO:0000256" key="6">
    <source>
        <dbReference type="ARBA" id="ARBA00023268"/>
    </source>
</evidence>
<evidence type="ECO:0000256" key="9">
    <source>
        <dbReference type="SAM" id="SignalP"/>
    </source>
</evidence>
<feature type="signal peptide" evidence="9">
    <location>
        <begin position="1"/>
        <end position="27"/>
    </location>
</feature>
<proteinExistence type="predicted"/>
<comment type="caution">
    <text evidence="12">The sequence shown here is derived from an EMBL/GenBank/DDBJ whole genome shotgun (WGS) entry which is preliminary data.</text>
</comment>
<dbReference type="EMBL" id="MKQR01000005">
    <property type="protein sequence ID" value="OLR95044.1"/>
    <property type="molecule type" value="Genomic_DNA"/>
</dbReference>
<evidence type="ECO:0000256" key="2">
    <source>
        <dbReference type="ARBA" id="ARBA00022670"/>
    </source>
</evidence>
<accession>A0A1Q9LSS8</accession>
<sequence length="670" mass="68408">MRRVLKFLGGCGVAGVLVAGMVAPAVAGAGVVAAAVADEPPVTLDQQLPGVTTLTDRDGNVIARVFDQYRLPLAASAISSTMKAAIVSIEDRRFYTSSGVDPKGLLRAAINNAAGGATQGASTITQQLVKNYLINVVHRDDPQAQAQDRADTVTRKVREARSAIELDASMGKDDILAAYLNVVEFGGRVYGVGAAAQAYFGTTADKLDMPQAALLAGMVNNPTAFDPYDHPQATLERRDVVIDAMVSAGTLDAATAATAKAAPLGVLPNGPVVPASTCTGTADGFFCDYALSYLQSAGFTQEQLMTGGYTIRTTLDPAATAAAQRAVDDNVDPTEDGVANTLALVRPGTGDHQVLAMVSNRRLGTDAAKGQTSTNVVSGVSDPFGAGSVFKVFTAAAALESGAADLGTLLPNPTSQCFRAAGSRSCYTVRNDGTYPDPITLTQGLATSPNTAFVGLEQKVGVPAVVAMASKLGLRTTMGTNNAGKAVDTTSADPQRNQTQTQYFQDKLSFTLGNSPVSPLELANVPATLLSGGVWCPPSPILSVTDRDGTTVPVTSAACEQVISPEVAATLNTALGEDTTIGTSAAAARAVGWDRPGIGKTGTTQNSESVAFVGGTGDYAASSLVFADGARPGELCAGPSVHLGNCGSGAFGGTVAAPPYFRTMTQLLGG</sequence>
<dbReference type="InterPro" id="IPR050396">
    <property type="entry name" value="Glycosyltr_51/Transpeptidase"/>
</dbReference>
<feature type="domain" description="Glycosyl transferase family 51" evidence="11">
    <location>
        <begin position="59"/>
        <end position="245"/>
    </location>
</feature>
<dbReference type="InterPro" id="IPR012338">
    <property type="entry name" value="Beta-lactam/transpept-like"/>
</dbReference>
<dbReference type="GO" id="GO:0009252">
    <property type="term" value="P:peptidoglycan biosynthetic process"/>
    <property type="evidence" value="ECO:0007669"/>
    <property type="project" value="TreeGrafter"/>
</dbReference>
<dbReference type="InterPro" id="IPR001264">
    <property type="entry name" value="Glyco_trans_51"/>
</dbReference>
<keyword evidence="2" id="KW-0645">Protease</keyword>
<evidence type="ECO:0000256" key="4">
    <source>
        <dbReference type="ARBA" id="ARBA00022679"/>
    </source>
</evidence>
<dbReference type="AlphaFoldDB" id="A0A1Q9LSS8"/>
<dbReference type="InterPro" id="IPR001460">
    <property type="entry name" value="PCN-bd_Tpept"/>
</dbReference>
<keyword evidence="6" id="KW-0511">Multifunctional enzyme</keyword>
<gene>
    <name evidence="12" type="ORF">BJP25_08800</name>
</gene>
<dbReference type="GO" id="GO:0008658">
    <property type="term" value="F:penicillin binding"/>
    <property type="evidence" value="ECO:0007669"/>
    <property type="project" value="InterPro"/>
</dbReference>
<keyword evidence="4" id="KW-0808">Transferase</keyword>
<dbReference type="SUPFAM" id="SSF56601">
    <property type="entry name" value="beta-lactamase/transpeptidase-like"/>
    <property type="match status" value="1"/>
</dbReference>
<keyword evidence="1" id="KW-0121">Carboxypeptidase</keyword>
<dbReference type="Pfam" id="PF00905">
    <property type="entry name" value="Transpeptidase"/>
    <property type="match status" value="1"/>
</dbReference>
<organism evidence="12 13">
    <name type="scientific">Actinokineospora bangkokensis</name>
    <dbReference type="NCBI Taxonomy" id="1193682"/>
    <lineage>
        <taxon>Bacteria</taxon>
        <taxon>Bacillati</taxon>
        <taxon>Actinomycetota</taxon>
        <taxon>Actinomycetes</taxon>
        <taxon>Pseudonocardiales</taxon>
        <taxon>Pseudonocardiaceae</taxon>
        <taxon>Actinokineospora</taxon>
    </lineage>
</organism>
<evidence type="ECO:0000256" key="8">
    <source>
        <dbReference type="ARBA" id="ARBA00049902"/>
    </source>
</evidence>
<dbReference type="GO" id="GO:0006508">
    <property type="term" value="P:proteolysis"/>
    <property type="evidence" value="ECO:0007669"/>
    <property type="project" value="UniProtKB-KW"/>
</dbReference>
<dbReference type="PANTHER" id="PTHR32282:SF33">
    <property type="entry name" value="PEPTIDOGLYCAN GLYCOSYLTRANSFERASE"/>
    <property type="match status" value="1"/>
</dbReference>
<dbReference type="STRING" id="1193682.BJP25_08800"/>
<evidence type="ECO:0000256" key="3">
    <source>
        <dbReference type="ARBA" id="ARBA00022676"/>
    </source>
</evidence>
<evidence type="ECO:0000313" key="13">
    <source>
        <dbReference type="Proteomes" id="UP000186040"/>
    </source>
</evidence>
<protein>
    <submittedName>
        <fullName evidence="12">Penicillin-binding protein</fullName>
    </submittedName>
</protein>
<dbReference type="Proteomes" id="UP000186040">
    <property type="component" value="Unassembled WGS sequence"/>
</dbReference>
<dbReference type="InterPro" id="IPR023346">
    <property type="entry name" value="Lysozyme-like_dom_sf"/>
</dbReference>
<evidence type="ECO:0000256" key="7">
    <source>
        <dbReference type="ARBA" id="ARBA00034000"/>
    </source>
</evidence>
<comment type="catalytic activity">
    <reaction evidence="8">
        <text>[GlcNAc-(1-&gt;4)-Mur2Ac(oyl-L-Ala-gamma-D-Glu-L-Lys-D-Ala-D-Ala)](n)-di-trans,octa-cis-undecaprenyl diphosphate + beta-D-GlcNAc-(1-&gt;4)-Mur2Ac(oyl-L-Ala-gamma-D-Glu-L-Lys-D-Ala-D-Ala)-di-trans,octa-cis-undecaprenyl diphosphate = [GlcNAc-(1-&gt;4)-Mur2Ac(oyl-L-Ala-gamma-D-Glu-L-Lys-D-Ala-D-Ala)](n+1)-di-trans,octa-cis-undecaprenyl diphosphate + di-trans,octa-cis-undecaprenyl diphosphate + H(+)</text>
        <dbReference type="Rhea" id="RHEA:23708"/>
        <dbReference type="Rhea" id="RHEA-COMP:9602"/>
        <dbReference type="Rhea" id="RHEA-COMP:9603"/>
        <dbReference type="ChEBI" id="CHEBI:15378"/>
        <dbReference type="ChEBI" id="CHEBI:58405"/>
        <dbReference type="ChEBI" id="CHEBI:60033"/>
        <dbReference type="ChEBI" id="CHEBI:78435"/>
        <dbReference type="EC" id="2.4.99.28"/>
    </reaction>
</comment>
<dbReference type="Gene3D" id="1.10.3810.10">
    <property type="entry name" value="Biosynthetic peptidoglycan transglycosylase-like"/>
    <property type="match status" value="1"/>
</dbReference>
<reference evidence="12 13" key="1">
    <citation type="submission" date="2016-10" db="EMBL/GenBank/DDBJ databases">
        <title>The Draft Genome Sequence of Actinokineospora bangkokensis 44EHWT reveals the biosynthetic pathway of antifungal compounds Thailandins with unusual extender unit butylmalonyl-CoA.</title>
        <authorList>
            <person name="Greule A."/>
            <person name="Intra B."/>
            <person name="Flemming S."/>
            <person name="Rommel M.G."/>
            <person name="Panbangred W."/>
            <person name="Bechthold A."/>
        </authorList>
    </citation>
    <scope>NUCLEOTIDE SEQUENCE [LARGE SCALE GENOMIC DNA]</scope>
    <source>
        <strain evidence="12 13">44EHW</strain>
    </source>
</reference>
<dbReference type="Pfam" id="PF00912">
    <property type="entry name" value="Transgly"/>
    <property type="match status" value="1"/>
</dbReference>
<comment type="catalytic activity">
    <reaction evidence="7">
        <text>Preferential cleavage: (Ac)2-L-Lys-D-Ala-|-D-Ala. Also transpeptidation of peptidyl-alanyl moieties that are N-acyl substituents of D-alanine.</text>
        <dbReference type="EC" id="3.4.16.4"/>
    </reaction>
</comment>
<dbReference type="GO" id="GO:0030288">
    <property type="term" value="C:outer membrane-bounded periplasmic space"/>
    <property type="evidence" value="ECO:0007669"/>
    <property type="project" value="TreeGrafter"/>
</dbReference>
<name>A0A1Q9LSS8_9PSEU</name>